<evidence type="ECO:0000313" key="2">
    <source>
        <dbReference type="Proteomes" id="UP000320582"/>
    </source>
</evidence>
<name>A0A543KEU9_9RHOB</name>
<gene>
    <name evidence="1" type="ORF">BD293_2250</name>
</gene>
<proteinExistence type="predicted"/>
<dbReference type="Proteomes" id="UP000320582">
    <property type="component" value="Unassembled WGS sequence"/>
</dbReference>
<dbReference type="EMBL" id="VFPT01000001">
    <property type="protein sequence ID" value="TQM93609.1"/>
    <property type="molecule type" value="Genomic_DNA"/>
</dbReference>
<sequence>MRSAMNGIMSHLILAPGMFVRHPQYPEWGIGQVQSRIGEMVTVSFVEAGKQVINGSKVALILVSETEI</sequence>
<evidence type="ECO:0000313" key="1">
    <source>
        <dbReference type="EMBL" id="TQM93609.1"/>
    </source>
</evidence>
<dbReference type="AlphaFoldDB" id="A0A543KEU9"/>
<organism evidence="1 2">
    <name type="scientific">Roseinatronobacter monicus</name>
    <dbReference type="NCBI Taxonomy" id="393481"/>
    <lineage>
        <taxon>Bacteria</taxon>
        <taxon>Pseudomonadati</taxon>
        <taxon>Pseudomonadota</taxon>
        <taxon>Alphaproteobacteria</taxon>
        <taxon>Rhodobacterales</taxon>
        <taxon>Paracoccaceae</taxon>
        <taxon>Roseinatronobacter</taxon>
    </lineage>
</organism>
<dbReference type="Pfam" id="PF12073">
    <property type="entry name" value="DUF3553"/>
    <property type="match status" value="1"/>
</dbReference>
<keyword evidence="2" id="KW-1185">Reference proteome</keyword>
<comment type="caution">
    <text evidence="1">The sequence shown here is derived from an EMBL/GenBank/DDBJ whole genome shotgun (WGS) entry which is preliminary data.</text>
</comment>
<reference evidence="1 2" key="1">
    <citation type="submission" date="2019-06" db="EMBL/GenBank/DDBJ databases">
        <title>Genomic Encyclopedia of Archaeal and Bacterial Type Strains, Phase II (KMG-II): from individual species to whole genera.</title>
        <authorList>
            <person name="Goeker M."/>
        </authorList>
    </citation>
    <scope>NUCLEOTIDE SEQUENCE [LARGE SCALE GENOMIC DNA]</scope>
    <source>
        <strain evidence="1 2">DSM 18423</strain>
    </source>
</reference>
<dbReference type="InterPro" id="IPR021938">
    <property type="entry name" value="DUF3553"/>
</dbReference>
<accession>A0A543KEU9</accession>
<protein>
    <submittedName>
        <fullName evidence="1">Uncharacterized protein DUF3553</fullName>
    </submittedName>
</protein>